<feature type="transmembrane region" description="Helical" evidence="1">
    <location>
        <begin position="12"/>
        <end position="30"/>
    </location>
</feature>
<evidence type="ECO:0000256" key="1">
    <source>
        <dbReference type="SAM" id="Phobius"/>
    </source>
</evidence>
<dbReference type="AlphaFoldDB" id="A0A0A8Y8T9"/>
<organism evidence="2">
    <name type="scientific">Arundo donax</name>
    <name type="common">Giant reed</name>
    <name type="synonym">Donax arundinaceus</name>
    <dbReference type="NCBI Taxonomy" id="35708"/>
    <lineage>
        <taxon>Eukaryota</taxon>
        <taxon>Viridiplantae</taxon>
        <taxon>Streptophyta</taxon>
        <taxon>Embryophyta</taxon>
        <taxon>Tracheophyta</taxon>
        <taxon>Spermatophyta</taxon>
        <taxon>Magnoliopsida</taxon>
        <taxon>Liliopsida</taxon>
        <taxon>Poales</taxon>
        <taxon>Poaceae</taxon>
        <taxon>PACMAD clade</taxon>
        <taxon>Arundinoideae</taxon>
        <taxon>Arundineae</taxon>
        <taxon>Arundo</taxon>
    </lineage>
</organism>
<keyword evidence="1" id="KW-0472">Membrane</keyword>
<name>A0A0A8Y8T9_ARUDO</name>
<reference evidence="2" key="2">
    <citation type="journal article" date="2015" name="Data Brief">
        <title>Shoot transcriptome of the giant reed, Arundo donax.</title>
        <authorList>
            <person name="Barrero R.A."/>
            <person name="Guerrero F.D."/>
            <person name="Moolhuijzen P."/>
            <person name="Goolsby J.A."/>
            <person name="Tidwell J."/>
            <person name="Bellgard S.E."/>
            <person name="Bellgard M.I."/>
        </authorList>
    </citation>
    <scope>NUCLEOTIDE SEQUENCE</scope>
    <source>
        <tissue evidence="2">Shoot tissue taken approximately 20 cm above the soil surface</tissue>
    </source>
</reference>
<proteinExistence type="predicted"/>
<keyword evidence="1" id="KW-0812">Transmembrane</keyword>
<dbReference type="EMBL" id="GBRH01276230">
    <property type="protein sequence ID" value="JAD21665.1"/>
    <property type="molecule type" value="Transcribed_RNA"/>
</dbReference>
<keyword evidence="1" id="KW-1133">Transmembrane helix</keyword>
<evidence type="ECO:0000313" key="2">
    <source>
        <dbReference type="EMBL" id="JAD21665.1"/>
    </source>
</evidence>
<reference evidence="2" key="1">
    <citation type="submission" date="2014-09" db="EMBL/GenBank/DDBJ databases">
        <authorList>
            <person name="Magalhaes I.L.F."/>
            <person name="Oliveira U."/>
            <person name="Santos F.R."/>
            <person name="Vidigal T.H.D.A."/>
            <person name="Brescovit A.D."/>
            <person name="Santos A.J."/>
        </authorList>
    </citation>
    <scope>NUCLEOTIDE SEQUENCE</scope>
    <source>
        <tissue evidence="2">Shoot tissue taken approximately 20 cm above the soil surface</tissue>
    </source>
</reference>
<sequence>MMLVLLPVFHGMFVPSGSIFGFLHILFLLIDYAHLETQLLLEVSIWTFQFRLLSNKNSDVILSKFKPLMLLSCLYV</sequence>
<protein>
    <submittedName>
        <fullName evidence="2">Uncharacterized protein</fullName>
    </submittedName>
</protein>
<accession>A0A0A8Y8T9</accession>